<keyword evidence="3" id="KW-1185">Reference proteome</keyword>
<dbReference type="EMBL" id="PKMC02000007">
    <property type="protein sequence ID" value="MEO9178651.1"/>
    <property type="molecule type" value="Genomic_DNA"/>
</dbReference>
<organism evidence="2 3">
    <name type="scientific">Veillonella parvula</name>
    <name type="common">Staphylococcus parvulus</name>
    <dbReference type="NCBI Taxonomy" id="29466"/>
    <lineage>
        <taxon>Bacteria</taxon>
        <taxon>Bacillati</taxon>
        <taxon>Bacillota</taxon>
        <taxon>Negativicutes</taxon>
        <taxon>Veillonellales</taxon>
        <taxon>Veillonellaceae</taxon>
        <taxon>Veillonella</taxon>
    </lineage>
</organism>
<dbReference type="InterPro" id="IPR049100">
    <property type="entry name" value="TAGT"/>
</dbReference>
<proteinExistence type="predicted"/>
<comment type="caution">
    <text evidence="2">The sequence shown here is derived from an EMBL/GenBank/DDBJ whole genome shotgun (WGS) entry which is preliminary data.</text>
</comment>
<sequence length="287" mass="32764">MMDNNFAVFILSHGRAGNVKTYQTLINQGYTGKIYIIIDDEDDMCNSYIDKYGEDIVRVFSKKDAAALVDTADLEPELKGVIYARNYCHTIAEEMGLIHFLVLDDDYNLFAHRYECNGKLLSCTTKRLDDIFMAMIKFLDQTGAITVALAQGGDYIGGVDNGNFKKKLLRKAMNSFFCRTDTPFKFYGRINEDTTMYVRYGETGHLIFTTMDFMLNQGQTQKNKGGLTEMYLDSGTYVKSFYSVMYSPSCVKVAAMGDKHMRMHHRVNWDCCTPKILNQRWKKSKGG</sequence>
<feature type="domain" description="TET-Associated Glycosyltransferase" evidence="1">
    <location>
        <begin position="6"/>
        <end position="226"/>
    </location>
</feature>
<protein>
    <recommendedName>
        <fullName evidence="1">TET-Associated Glycosyltransferase domain-containing protein</fullName>
    </recommendedName>
</protein>
<accession>A0ABV0IBC1</accession>
<evidence type="ECO:0000313" key="3">
    <source>
        <dbReference type="Proteomes" id="UP000234197"/>
    </source>
</evidence>
<dbReference type="Pfam" id="PF20691">
    <property type="entry name" value="TAGT"/>
    <property type="match status" value="1"/>
</dbReference>
<reference evidence="2" key="2">
    <citation type="submission" date="2024-04" db="EMBL/GenBank/DDBJ databases">
        <title>Na.</title>
        <authorList>
            <person name="Choi B."/>
        </authorList>
    </citation>
    <scope>NUCLEOTIDE SEQUENCE</scope>
    <source>
        <strain evidence="2">UMB0138</strain>
    </source>
</reference>
<name>A0ABV0IBC1_VEIPA</name>
<dbReference type="Proteomes" id="UP000234197">
    <property type="component" value="Unassembled WGS sequence"/>
</dbReference>
<dbReference type="RefSeq" id="WP_219565826.1">
    <property type="nucleotide sequence ID" value="NZ_PKHW01000004.1"/>
</dbReference>
<evidence type="ECO:0000313" key="2">
    <source>
        <dbReference type="EMBL" id="MEO9178651.1"/>
    </source>
</evidence>
<reference evidence="2" key="1">
    <citation type="submission" date="2017-12" db="EMBL/GenBank/DDBJ databases">
        <authorList>
            <person name="Thomas-White K."/>
            <person name="Wolfe A.J."/>
        </authorList>
    </citation>
    <scope>NUCLEOTIDE SEQUENCE</scope>
    <source>
        <strain evidence="2">UMB0138</strain>
    </source>
</reference>
<evidence type="ECO:0000259" key="1">
    <source>
        <dbReference type="Pfam" id="PF20691"/>
    </source>
</evidence>
<gene>
    <name evidence="2" type="ORF">CYJ21_006790</name>
</gene>